<keyword evidence="1" id="KW-0233">DNA recombination</keyword>
<protein>
    <recommendedName>
        <fullName evidence="2">Tyr recombinase domain-containing protein</fullName>
    </recommendedName>
</protein>
<dbReference type="Proteomes" id="UP001501578">
    <property type="component" value="Unassembled WGS sequence"/>
</dbReference>
<sequence length="66" mass="7169">MPGGAWTLHQVRHSALTHAAEDGANTSTLLAYSGHTSVASLARYASVFPEALVHWQEGRDPATRRR</sequence>
<dbReference type="InterPro" id="IPR013762">
    <property type="entry name" value="Integrase-like_cat_sf"/>
</dbReference>
<reference evidence="3 4" key="1">
    <citation type="journal article" date="2019" name="Int. J. Syst. Evol. Microbiol.">
        <title>The Global Catalogue of Microorganisms (GCM) 10K type strain sequencing project: providing services to taxonomists for standard genome sequencing and annotation.</title>
        <authorList>
            <consortium name="The Broad Institute Genomics Platform"/>
            <consortium name="The Broad Institute Genome Sequencing Center for Infectious Disease"/>
            <person name="Wu L."/>
            <person name="Ma J."/>
        </authorList>
    </citation>
    <scope>NUCLEOTIDE SEQUENCE [LARGE SCALE GENOMIC DNA]</scope>
    <source>
        <strain evidence="3 4">JCM 11136</strain>
    </source>
</reference>
<dbReference type="Pfam" id="PF00589">
    <property type="entry name" value="Phage_integrase"/>
    <property type="match status" value="1"/>
</dbReference>
<proteinExistence type="predicted"/>
<dbReference type="Gene3D" id="1.10.443.10">
    <property type="entry name" value="Intergrase catalytic core"/>
    <property type="match status" value="1"/>
</dbReference>
<dbReference type="EMBL" id="BAAAHQ010000056">
    <property type="protein sequence ID" value="GAA0953070.1"/>
    <property type="molecule type" value="Genomic_DNA"/>
</dbReference>
<evidence type="ECO:0000313" key="4">
    <source>
        <dbReference type="Proteomes" id="UP001501578"/>
    </source>
</evidence>
<organism evidence="3 4">
    <name type="scientific">Nonomuraea longicatena</name>
    <dbReference type="NCBI Taxonomy" id="83682"/>
    <lineage>
        <taxon>Bacteria</taxon>
        <taxon>Bacillati</taxon>
        <taxon>Actinomycetota</taxon>
        <taxon>Actinomycetes</taxon>
        <taxon>Streptosporangiales</taxon>
        <taxon>Streptosporangiaceae</taxon>
        <taxon>Nonomuraea</taxon>
    </lineage>
</organism>
<accession>A0ABN1R7N4</accession>
<name>A0ABN1R7N4_9ACTN</name>
<keyword evidence="4" id="KW-1185">Reference proteome</keyword>
<dbReference type="InterPro" id="IPR011010">
    <property type="entry name" value="DNA_brk_join_enz"/>
</dbReference>
<dbReference type="SUPFAM" id="SSF56349">
    <property type="entry name" value="DNA breaking-rejoining enzymes"/>
    <property type="match status" value="1"/>
</dbReference>
<evidence type="ECO:0000256" key="1">
    <source>
        <dbReference type="ARBA" id="ARBA00023172"/>
    </source>
</evidence>
<dbReference type="InterPro" id="IPR002104">
    <property type="entry name" value="Integrase_catalytic"/>
</dbReference>
<evidence type="ECO:0000313" key="3">
    <source>
        <dbReference type="EMBL" id="GAA0953070.1"/>
    </source>
</evidence>
<gene>
    <name evidence="3" type="ORF">GCM10009560_75520</name>
</gene>
<comment type="caution">
    <text evidence="3">The sequence shown here is derived from an EMBL/GenBank/DDBJ whole genome shotgun (WGS) entry which is preliminary data.</text>
</comment>
<feature type="domain" description="Tyr recombinase" evidence="2">
    <location>
        <begin position="5"/>
        <end position="48"/>
    </location>
</feature>
<dbReference type="RefSeq" id="WP_343955130.1">
    <property type="nucleotide sequence ID" value="NZ_BAAAHQ010000056.1"/>
</dbReference>
<evidence type="ECO:0000259" key="2">
    <source>
        <dbReference type="Pfam" id="PF00589"/>
    </source>
</evidence>